<evidence type="ECO:0000259" key="10">
    <source>
        <dbReference type="Pfam" id="PF12704"/>
    </source>
</evidence>
<keyword evidence="5 8" id="KW-0812">Transmembrane</keyword>
<comment type="similarity">
    <text evidence="2">Belongs to the ABC-4 integral membrane protein family. LolC/E subfamily.</text>
</comment>
<evidence type="ECO:0000256" key="8">
    <source>
        <dbReference type="SAM" id="Phobius"/>
    </source>
</evidence>
<dbReference type="PANTHER" id="PTHR30489:SF0">
    <property type="entry name" value="LIPOPROTEIN-RELEASING SYSTEM TRANSMEMBRANE PROTEIN LOLE"/>
    <property type="match status" value="1"/>
</dbReference>
<dbReference type="InterPro" id="IPR011925">
    <property type="entry name" value="LolCE_TM"/>
</dbReference>
<feature type="transmembrane region" description="Helical" evidence="8">
    <location>
        <begin position="271"/>
        <end position="295"/>
    </location>
</feature>
<keyword evidence="3" id="KW-0813">Transport</keyword>
<dbReference type="NCBIfam" id="TIGR02212">
    <property type="entry name" value="lolCE"/>
    <property type="match status" value="1"/>
</dbReference>
<name>A0A139SR38_9GAMM</name>
<keyword evidence="4" id="KW-1003">Cell membrane</keyword>
<evidence type="ECO:0000256" key="4">
    <source>
        <dbReference type="ARBA" id="ARBA00022475"/>
    </source>
</evidence>
<keyword evidence="7 8" id="KW-0472">Membrane</keyword>
<comment type="subcellular location">
    <subcellularLocation>
        <location evidence="1">Cell membrane</location>
        <topology evidence="1">Multi-pass membrane protein</topology>
    </subcellularLocation>
</comment>
<comment type="caution">
    <text evidence="11">The sequence shown here is derived from an EMBL/GenBank/DDBJ whole genome shotgun (WGS) entry which is preliminary data.</text>
</comment>
<dbReference type="PANTHER" id="PTHR30489">
    <property type="entry name" value="LIPOPROTEIN-RELEASING SYSTEM TRANSMEMBRANE PROTEIN LOLE"/>
    <property type="match status" value="1"/>
</dbReference>
<dbReference type="GO" id="GO:0044874">
    <property type="term" value="P:lipoprotein localization to outer membrane"/>
    <property type="evidence" value="ECO:0007669"/>
    <property type="project" value="TreeGrafter"/>
</dbReference>
<organism evidence="11 12">
    <name type="scientific">Ventosimonas gracilis</name>
    <dbReference type="NCBI Taxonomy" id="1680762"/>
    <lineage>
        <taxon>Bacteria</taxon>
        <taxon>Pseudomonadati</taxon>
        <taxon>Pseudomonadota</taxon>
        <taxon>Gammaproteobacteria</taxon>
        <taxon>Pseudomonadales</taxon>
        <taxon>Ventosimonadaceae</taxon>
        <taxon>Ventosimonas</taxon>
    </lineage>
</organism>
<dbReference type="AlphaFoldDB" id="A0A139SR38"/>
<sequence>MFHPLPLFIGTRWLRAKRRNHFISFISLASMLGLALGVLALIVVLSVMNGFREEMSGRILGLLPHLIISGEQPLNDWQQVAETARRHPQVIGVAPFASLSGMLSFRGAMQPVTVGGIDPSHEAQVSLLPKHIVQGQLTDLAGGQFGLVLGENSARRLRAQIGDKLTLIIPEASDKPGGITPRMQRLTLLATFHIGAALDDELALIHINDAAHILRLNPGQVPGVRLKLSDSWQAPLLAKQFAEELGPGFRTSDWSATQGSLFAAMKMEKTMITVLLLLIVAVAAFNIVATLIMVVADKRPDIAILRTMGASSRQILLIFMVQGSLIGLAGTLIGTVLGVLAALNVSELVAYLEAASGRPLFGADLFVISHLPSKLQSTDVLLIAGASLALSFLATIHPARRAAQTNPAEALH</sequence>
<dbReference type="GO" id="GO:0098797">
    <property type="term" value="C:plasma membrane protein complex"/>
    <property type="evidence" value="ECO:0007669"/>
    <property type="project" value="TreeGrafter"/>
</dbReference>
<dbReference type="InterPro" id="IPR025857">
    <property type="entry name" value="MacB_PCD"/>
</dbReference>
<reference evidence="11 12" key="1">
    <citation type="submission" date="2016-02" db="EMBL/GenBank/DDBJ databases">
        <authorList>
            <person name="Wen L."/>
            <person name="He K."/>
            <person name="Yang H."/>
        </authorList>
    </citation>
    <scope>NUCLEOTIDE SEQUENCE [LARGE SCALE GENOMIC DNA]</scope>
    <source>
        <strain evidence="11 12">CV58</strain>
    </source>
</reference>
<feature type="domain" description="ABC3 transporter permease C-terminal" evidence="9">
    <location>
        <begin position="274"/>
        <end position="407"/>
    </location>
</feature>
<dbReference type="EMBL" id="LSZO01000172">
    <property type="protein sequence ID" value="KXU37046.1"/>
    <property type="molecule type" value="Genomic_DNA"/>
</dbReference>
<evidence type="ECO:0000313" key="11">
    <source>
        <dbReference type="EMBL" id="KXU37046.1"/>
    </source>
</evidence>
<dbReference type="InterPro" id="IPR051447">
    <property type="entry name" value="Lipoprotein-release_system"/>
</dbReference>
<feature type="transmembrane region" description="Helical" evidence="8">
    <location>
        <begin position="21"/>
        <end position="48"/>
    </location>
</feature>
<feature type="domain" description="MacB-like periplasmic core" evidence="10">
    <location>
        <begin position="27"/>
        <end position="210"/>
    </location>
</feature>
<evidence type="ECO:0000256" key="3">
    <source>
        <dbReference type="ARBA" id="ARBA00022448"/>
    </source>
</evidence>
<evidence type="ECO:0000256" key="2">
    <source>
        <dbReference type="ARBA" id="ARBA00005236"/>
    </source>
</evidence>
<proteinExistence type="inferred from homology"/>
<feature type="transmembrane region" description="Helical" evidence="8">
    <location>
        <begin position="380"/>
        <end position="396"/>
    </location>
</feature>
<gene>
    <name evidence="11" type="ORF">AXE65_04015</name>
</gene>
<protein>
    <submittedName>
        <fullName evidence="11">Multidrug ABC transporter substrate-binding protein</fullName>
    </submittedName>
</protein>
<dbReference type="RefSeq" id="WP_068391147.1">
    <property type="nucleotide sequence ID" value="NZ_LSZO01000172.1"/>
</dbReference>
<evidence type="ECO:0000259" key="9">
    <source>
        <dbReference type="Pfam" id="PF02687"/>
    </source>
</evidence>
<dbReference type="InterPro" id="IPR003838">
    <property type="entry name" value="ABC3_permease_C"/>
</dbReference>
<dbReference type="GO" id="GO:0042953">
    <property type="term" value="P:lipoprotein transport"/>
    <property type="evidence" value="ECO:0007669"/>
    <property type="project" value="InterPro"/>
</dbReference>
<keyword evidence="12" id="KW-1185">Reference proteome</keyword>
<evidence type="ECO:0000256" key="7">
    <source>
        <dbReference type="ARBA" id="ARBA00023136"/>
    </source>
</evidence>
<evidence type="ECO:0000256" key="1">
    <source>
        <dbReference type="ARBA" id="ARBA00004651"/>
    </source>
</evidence>
<dbReference type="Pfam" id="PF02687">
    <property type="entry name" value="FtsX"/>
    <property type="match status" value="1"/>
</dbReference>
<dbReference type="OrthoDB" id="9808461at2"/>
<dbReference type="Proteomes" id="UP000072660">
    <property type="component" value="Unassembled WGS sequence"/>
</dbReference>
<evidence type="ECO:0000313" key="12">
    <source>
        <dbReference type="Proteomes" id="UP000072660"/>
    </source>
</evidence>
<evidence type="ECO:0000256" key="5">
    <source>
        <dbReference type="ARBA" id="ARBA00022692"/>
    </source>
</evidence>
<dbReference type="Pfam" id="PF12704">
    <property type="entry name" value="MacB_PCD"/>
    <property type="match status" value="1"/>
</dbReference>
<keyword evidence="6 8" id="KW-1133">Transmembrane helix</keyword>
<accession>A0A139SR38</accession>
<evidence type="ECO:0000256" key="6">
    <source>
        <dbReference type="ARBA" id="ARBA00022989"/>
    </source>
</evidence>
<feature type="transmembrane region" description="Helical" evidence="8">
    <location>
        <begin position="316"/>
        <end position="343"/>
    </location>
</feature>